<gene>
    <name evidence="1" type="ORF">HF838_16410</name>
</gene>
<proteinExistence type="predicted"/>
<organism evidence="1 2">
    <name type="scientific">Aneurinibacillus aneurinilyticus</name>
    <name type="common">Bacillus aneurinolyticus</name>
    <dbReference type="NCBI Taxonomy" id="1391"/>
    <lineage>
        <taxon>Bacteria</taxon>
        <taxon>Bacillati</taxon>
        <taxon>Bacillota</taxon>
        <taxon>Bacilli</taxon>
        <taxon>Bacillales</taxon>
        <taxon>Paenibacillaceae</taxon>
        <taxon>Aneurinibacillus group</taxon>
        <taxon>Aneurinibacillus</taxon>
    </lineage>
</organism>
<dbReference type="RefSeq" id="WP_168975784.1">
    <property type="nucleotide sequence ID" value="NZ_JABAGO010000034.1"/>
</dbReference>
<reference evidence="1 2" key="1">
    <citation type="submission" date="2020-04" db="EMBL/GenBank/DDBJ databases">
        <authorList>
            <person name="Hitch T.C.A."/>
            <person name="Wylensek D."/>
            <person name="Clavel T."/>
        </authorList>
    </citation>
    <scope>NUCLEOTIDE SEQUENCE [LARGE SCALE GENOMIC DNA]</scope>
    <source>
        <strain evidence="1 2">WB01_D5_05</strain>
    </source>
</reference>
<sequence>MDEEFLAGINRVKKKYPLIYRQFKDKWEQLYEEHAKGVSREVCRKFTYGFFSKYEVWHVLSK</sequence>
<dbReference type="Proteomes" id="UP000561326">
    <property type="component" value="Unassembled WGS sequence"/>
</dbReference>
<protein>
    <submittedName>
        <fullName evidence="1">Uncharacterized protein</fullName>
    </submittedName>
</protein>
<comment type="caution">
    <text evidence="1">The sequence shown here is derived from an EMBL/GenBank/DDBJ whole genome shotgun (WGS) entry which is preliminary data.</text>
</comment>
<dbReference type="AlphaFoldDB" id="A0A848CZA1"/>
<evidence type="ECO:0000313" key="2">
    <source>
        <dbReference type="Proteomes" id="UP000561326"/>
    </source>
</evidence>
<evidence type="ECO:0000313" key="1">
    <source>
        <dbReference type="EMBL" id="NME99819.1"/>
    </source>
</evidence>
<name>A0A848CZA1_ANEAE</name>
<dbReference type="EMBL" id="JABAGO010000034">
    <property type="protein sequence ID" value="NME99819.1"/>
    <property type="molecule type" value="Genomic_DNA"/>
</dbReference>
<accession>A0A848CZA1</accession>